<reference evidence="1" key="1">
    <citation type="submission" date="2023-03" db="UniProtKB">
        <authorList>
            <consortium name="EnsemblPlants"/>
        </authorList>
    </citation>
    <scope>IDENTIFICATION</scope>
</reference>
<protein>
    <submittedName>
        <fullName evidence="1">Uncharacterized protein</fullName>
    </submittedName>
</protein>
<evidence type="ECO:0000313" key="1">
    <source>
        <dbReference type="EnsemblPlants" id="MELO3C030474.2.1"/>
    </source>
</evidence>
<name>A0A9I9E921_CUCME</name>
<dbReference type="EnsemblPlants" id="MELO3C030474.2.1">
    <property type="protein sequence ID" value="MELO3C030474.2.1"/>
    <property type="gene ID" value="MELO3C030474.2"/>
</dbReference>
<sequence length="60" mass="6908">MVSNGKDLLEFCQVLNGMWQISDGWGKIDRDAAWRQCSDMPTSDLQPLIWQTTILKHLCI</sequence>
<dbReference type="AlphaFoldDB" id="A0A9I9E921"/>
<dbReference type="Gramene" id="MELO3C030474.2.1">
    <property type="protein sequence ID" value="MELO3C030474.2.1"/>
    <property type="gene ID" value="MELO3C030474.2"/>
</dbReference>
<accession>A0A9I9E921</accession>
<organism evidence="1">
    <name type="scientific">Cucumis melo</name>
    <name type="common">Muskmelon</name>
    <dbReference type="NCBI Taxonomy" id="3656"/>
    <lineage>
        <taxon>Eukaryota</taxon>
        <taxon>Viridiplantae</taxon>
        <taxon>Streptophyta</taxon>
        <taxon>Embryophyta</taxon>
        <taxon>Tracheophyta</taxon>
        <taxon>Spermatophyta</taxon>
        <taxon>Magnoliopsida</taxon>
        <taxon>eudicotyledons</taxon>
        <taxon>Gunneridae</taxon>
        <taxon>Pentapetalae</taxon>
        <taxon>rosids</taxon>
        <taxon>fabids</taxon>
        <taxon>Cucurbitales</taxon>
        <taxon>Cucurbitaceae</taxon>
        <taxon>Benincaseae</taxon>
        <taxon>Cucumis</taxon>
    </lineage>
</organism>
<proteinExistence type="predicted"/>